<dbReference type="Gene3D" id="1.10.8.60">
    <property type="match status" value="1"/>
</dbReference>
<dbReference type="Gene3D" id="3.40.50.300">
    <property type="entry name" value="P-loop containing nucleotide triphosphate hydrolases"/>
    <property type="match status" value="1"/>
</dbReference>
<dbReference type="Proteomes" id="UP000304914">
    <property type="component" value="Chromosome"/>
</dbReference>
<keyword evidence="3" id="KW-0067">ATP-binding</keyword>
<dbReference type="Pfam" id="PF00004">
    <property type="entry name" value="AAA"/>
    <property type="match status" value="1"/>
</dbReference>
<dbReference type="RefSeq" id="WP_138068653.1">
    <property type="nucleotide sequence ID" value="NZ_LR594035.1"/>
</dbReference>
<evidence type="ECO:0000256" key="1">
    <source>
        <dbReference type="ARBA" id="ARBA00006914"/>
    </source>
</evidence>
<dbReference type="SMART" id="SM00382">
    <property type="entry name" value="AAA"/>
    <property type="match status" value="1"/>
</dbReference>
<dbReference type="InterPro" id="IPR003593">
    <property type="entry name" value="AAA+_ATPase"/>
</dbReference>
<dbReference type="CDD" id="cd19481">
    <property type="entry name" value="RecA-like_protease"/>
    <property type="match status" value="1"/>
</dbReference>
<dbReference type="GO" id="GO:0005524">
    <property type="term" value="F:ATP binding"/>
    <property type="evidence" value="ECO:0007669"/>
    <property type="project" value="UniProtKB-KW"/>
</dbReference>
<dbReference type="PANTHER" id="PTHR23073">
    <property type="entry name" value="26S PROTEASOME REGULATORY SUBUNIT"/>
    <property type="match status" value="1"/>
</dbReference>
<keyword evidence="5" id="KW-0238">DNA-binding</keyword>
<comment type="similarity">
    <text evidence="1">Belongs to the AAA ATPase family.</text>
</comment>
<reference evidence="5 6" key="1">
    <citation type="submission" date="2019-05" db="EMBL/GenBank/DDBJ databases">
        <authorList>
            <consortium name="Pathogen Informatics"/>
        </authorList>
    </citation>
    <scope>NUCLEOTIDE SEQUENCE [LARGE SCALE GENOMIC DNA]</scope>
    <source>
        <strain evidence="5 6">NCTC5385</strain>
    </source>
</reference>
<dbReference type="GO" id="GO:0003677">
    <property type="term" value="F:DNA binding"/>
    <property type="evidence" value="ECO:0007669"/>
    <property type="project" value="UniProtKB-KW"/>
</dbReference>
<evidence type="ECO:0000256" key="3">
    <source>
        <dbReference type="ARBA" id="ARBA00022840"/>
    </source>
</evidence>
<dbReference type="EMBL" id="LR594035">
    <property type="protein sequence ID" value="VTS29823.1"/>
    <property type="molecule type" value="Genomic_DNA"/>
</dbReference>
<accession>A0A4U9YRT3</accession>
<evidence type="ECO:0000313" key="6">
    <source>
        <dbReference type="Proteomes" id="UP000304914"/>
    </source>
</evidence>
<dbReference type="InterPro" id="IPR050221">
    <property type="entry name" value="26S_Proteasome_ATPase"/>
</dbReference>
<dbReference type="InterPro" id="IPR041569">
    <property type="entry name" value="AAA_lid_3"/>
</dbReference>
<protein>
    <submittedName>
        <fullName evidence="5">DNA-binding protein</fullName>
    </submittedName>
</protein>
<feature type="domain" description="AAA+ ATPase" evidence="4">
    <location>
        <begin position="84"/>
        <end position="217"/>
    </location>
</feature>
<evidence type="ECO:0000313" key="5">
    <source>
        <dbReference type="EMBL" id="VTS29823.1"/>
    </source>
</evidence>
<keyword evidence="2" id="KW-0547">Nucleotide-binding</keyword>
<dbReference type="InterPro" id="IPR027417">
    <property type="entry name" value="P-loop_NTPase"/>
</dbReference>
<dbReference type="SUPFAM" id="SSF52540">
    <property type="entry name" value="P-loop containing nucleoside triphosphate hydrolases"/>
    <property type="match status" value="1"/>
</dbReference>
<name>A0A4U9YRT3_9STRE</name>
<dbReference type="GO" id="GO:0016887">
    <property type="term" value="F:ATP hydrolysis activity"/>
    <property type="evidence" value="ECO:0007669"/>
    <property type="project" value="InterPro"/>
</dbReference>
<gene>
    <name evidence="5" type="primary">arc</name>
    <name evidence="5" type="ORF">NCTC5385_01466</name>
</gene>
<proteinExistence type="inferred from homology"/>
<evidence type="ECO:0000256" key="2">
    <source>
        <dbReference type="ARBA" id="ARBA00022741"/>
    </source>
</evidence>
<dbReference type="Pfam" id="PF17862">
    <property type="entry name" value="AAA_lid_3"/>
    <property type="match status" value="1"/>
</dbReference>
<organism evidence="5 6">
    <name type="scientific">Streptococcus pseudoporcinus</name>
    <dbReference type="NCBI Taxonomy" id="361101"/>
    <lineage>
        <taxon>Bacteria</taxon>
        <taxon>Bacillati</taxon>
        <taxon>Bacillota</taxon>
        <taxon>Bacilli</taxon>
        <taxon>Lactobacillales</taxon>
        <taxon>Streptococcaceae</taxon>
        <taxon>Streptococcus</taxon>
    </lineage>
</organism>
<dbReference type="InterPro" id="IPR003959">
    <property type="entry name" value="ATPase_AAA_core"/>
</dbReference>
<dbReference type="AlphaFoldDB" id="A0A4U9YRT3"/>
<sequence length="300" mass="33712">MAYEIPEKIDLGEQRYVKPLDRQNNKDKSAYDSMFSIEFPKRGFDKLVLSKRTQKQIDSIITKIMNYDLLYNKFGLSEIDSSNGRTLINLYGPPGTGKSFAAEAIAYKLNKKIVRANYSEIESKYVGETPKNIKAIFEVARREDAILIFDEADSILGKRLSSITQSTDHAVNVAKSVMLLEMDQFSGITIFTTNFGKNYDSAFVRRIIGHIKFELPDSNERENILNSLIPDKLPISISREEKGIIVAKTEGFSGGDLLNLIIYASSSAVERDGEKCSIKINDFLEALNLIKEAKLNIGLD</sequence>
<evidence type="ECO:0000259" key="4">
    <source>
        <dbReference type="SMART" id="SM00382"/>
    </source>
</evidence>